<dbReference type="SMART" id="SM00895">
    <property type="entry name" value="FCD"/>
    <property type="match status" value="1"/>
</dbReference>
<dbReference type="SUPFAM" id="SSF48008">
    <property type="entry name" value="GntR ligand-binding domain-like"/>
    <property type="match status" value="1"/>
</dbReference>
<dbReference type="Gene3D" id="3.90.1300.10">
    <property type="entry name" value="Amidase signature (AS) domain"/>
    <property type="match status" value="1"/>
</dbReference>
<protein>
    <submittedName>
        <fullName evidence="5">Glutamyl-tRNA(Gln) amidotransferase subunit A</fullName>
    </submittedName>
</protein>
<gene>
    <name evidence="5" type="ORF">D806_034060</name>
</gene>
<dbReference type="Pfam" id="PF07729">
    <property type="entry name" value="FCD"/>
    <property type="match status" value="1"/>
</dbReference>
<dbReference type="InterPro" id="IPR011711">
    <property type="entry name" value="GntR_C"/>
</dbReference>
<dbReference type="SUPFAM" id="SSF75304">
    <property type="entry name" value="Amidase signature (AS) enzymes"/>
    <property type="match status" value="1"/>
</dbReference>
<evidence type="ECO:0000259" key="4">
    <source>
        <dbReference type="PROSITE" id="PS50949"/>
    </source>
</evidence>
<name>A0A2U9PRM0_MYCSE</name>
<dbReference type="GO" id="GO:0016740">
    <property type="term" value="F:transferase activity"/>
    <property type="evidence" value="ECO:0007669"/>
    <property type="project" value="UniProtKB-KW"/>
</dbReference>
<dbReference type="PANTHER" id="PTHR42678:SF34">
    <property type="entry name" value="OS04G0183300 PROTEIN"/>
    <property type="match status" value="1"/>
</dbReference>
<feature type="domain" description="HTH gntR-type" evidence="4">
    <location>
        <begin position="21"/>
        <end position="87"/>
    </location>
</feature>
<dbReference type="InterPro" id="IPR023631">
    <property type="entry name" value="Amidase_dom"/>
</dbReference>
<dbReference type="InterPro" id="IPR036928">
    <property type="entry name" value="AS_sf"/>
</dbReference>
<dbReference type="AlphaFoldDB" id="A0A2U9PRM0"/>
<evidence type="ECO:0000313" key="5">
    <source>
        <dbReference type="EMBL" id="AWT54378.1"/>
    </source>
</evidence>
<dbReference type="InterPro" id="IPR036388">
    <property type="entry name" value="WH-like_DNA-bd_sf"/>
</dbReference>
<evidence type="ECO:0000313" key="6">
    <source>
        <dbReference type="Proteomes" id="UP000011200"/>
    </source>
</evidence>
<dbReference type="SUPFAM" id="SSF46785">
    <property type="entry name" value="Winged helix' DNA-binding domain"/>
    <property type="match status" value="1"/>
</dbReference>
<keyword evidence="3" id="KW-0804">Transcription</keyword>
<dbReference type="Gene3D" id="1.20.120.530">
    <property type="entry name" value="GntR ligand-binding domain-like"/>
    <property type="match status" value="1"/>
</dbReference>
<proteinExistence type="predicted"/>
<accession>A0A2U9PRM0</accession>
<organism evidence="5 6">
    <name type="scientific">Mycolicibacterium smegmatis (strain MKD8)</name>
    <name type="common">Mycobacterium smegmatis</name>
    <dbReference type="NCBI Taxonomy" id="1214915"/>
    <lineage>
        <taxon>Bacteria</taxon>
        <taxon>Bacillati</taxon>
        <taxon>Actinomycetota</taxon>
        <taxon>Actinomycetes</taxon>
        <taxon>Mycobacteriales</taxon>
        <taxon>Mycobacteriaceae</taxon>
        <taxon>Mycolicibacterium</taxon>
    </lineage>
</organism>
<reference evidence="5 6" key="1">
    <citation type="journal article" date="2013" name="Genome Announc.">
        <title>Draft genome sequence of MKD8, a conjugal recipient Mycobacterium smegmatis strain.</title>
        <authorList>
            <person name="Gray T.A."/>
            <person name="Palumbo M.J."/>
            <person name="Derbyshire K.M."/>
        </authorList>
    </citation>
    <scope>NUCLEOTIDE SEQUENCE [LARGE SCALE GENOMIC DNA]</scope>
    <source>
        <strain evidence="5 6">MKD8</strain>
    </source>
</reference>
<dbReference type="Pfam" id="PF00392">
    <property type="entry name" value="GntR"/>
    <property type="match status" value="1"/>
</dbReference>
<sequence length="741" mass="80909">MITAAGEKPLVSHSKDSAETPTLAESVYQRIRRNILEGRIMPGTRVSIRSLAESVGVSTMPTREALKRLSFEGLVEYDRRAVTISTLSPKAIRELFTIRLRLELLATEWALPRLDAETTVALRSVLDRMIVPGISAITWRELNREFHQTFYSCGDSRYLLELIHNIWDRIQPYMAIYASAMHDFTEADRQHEHMYQLMLARDLDGLLDATTRHLEHTAEAIVSALGADTTTGRGNNVNYEELSISSFHRLVESGGATSADLTAWYLDRIATLDSIDNPDGPQLNSVVTVNPAALDEARALDEKYARTGTLVGPLHGVPILIKDQGETKGIPTAFGSTAFADYIPDTDATVVDRLRKAGAVILGKTAMCDFAAGWFSFSSRTDHTKNPYDLDRETGGSSAGTAAAVTANLCLVGIGEDTGGSIRLPSSFTNLFGLRVTTGLVSRTGFSPLVHFQDTPGPMARNVSDLAAVLDVIVGYDPTDSYTALATSGPEVGDYGEALDGVDADTLSGFRVGVLTDAFGAGDDQELTNSVVRAAIDRLRHHGTGVVDGIVLGNLETWVAETSLYTIQSKFDLEKFLGSRRHTGPTTIREIVDHGDFHPLTDLLADIADGPSNPEDHPEYFKKRTRQEDWRRTLLAKMADAEIDFLVYPTVQVPVPTRADLAAKRWTALNFPTNTVIASQTSLPAMSIPVGFTDSGLPVGLEVVGRPLTERALLRFARAWELAEAPRRQPQIEASKARVTM</sequence>
<reference evidence="6" key="2">
    <citation type="submission" date="2018-03" db="EMBL/GenBank/DDBJ databases">
        <authorList>
            <person name="Derbyshire K."/>
            <person name="Gray T.A."/>
            <person name="Champion M."/>
        </authorList>
    </citation>
    <scope>NUCLEOTIDE SEQUENCE [LARGE SCALE GENOMIC DNA]</scope>
    <source>
        <strain evidence="6">MKD8</strain>
    </source>
</reference>
<keyword evidence="5" id="KW-0808">Transferase</keyword>
<dbReference type="InterPro" id="IPR000524">
    <property type="entry name" value="Tscrpt_reg_HTH_GntR"/>
</dbReference>
<evidence type="ECO:0000256" key="1">
    <source>
        <dbReference type="ARBA" id="ARBA00023015"/>
    </source>
</evidence>
<dbReference type="InterPro" id="IPR036390">
    <property type="entry name" value="WH_DNA-bd_sf"/>
</dbReference>
<dbReference type="InterPro" id="IPR008920">
    <property type="entry name" value="TF_FadR/GntR_C"/>
</dbReference>
<dbReference type="EMBL" id="CP027541">
    <property type="protein sequence ID" value="AWT54378.1"/>
    <property type="molecule type" value="Genomic_DNA"/>
</dbReference>
<evidence type="ECO:0000256" key="2">
    <source>
        <dbReference type="ARBA" id="ARBA00023125"/>
    </source>
</evidence>
<dbReference type="Pfam" id="PF01425">
    <property type="entry name" value="Amidase"/>
    <property type="match status" value="1"/>
</dbReference>
<keyword evidence="2" id="KW-0238">DNA-binding</keyword>
<keyword evidence="1" id="KW-0805">Transcription regulation</keyword>
<dbReference type="SMART" id="SM00345">
    <property type="entry name" value="HTH_GNTR"/>
    <property type="match status" value="1"/>
</dbReference>
<dbReference type="Proteomes" id="UP000011200">
    <property type="component" value="Chromosome"/>
</dbReference>
<dbReference type="PANTHER" id="PTHR42678">
    <property type="entry name" value="AMIDASE"/>
    <property type="match status" value="1"/>
</dbReference>
<dbReference type="Gene3D" id="1.10.10.10">
    <property type="entry name" value="Winged helix-like DNA-binding domain superfamily/Winged helix DNA-binding domain"/>
    <property type="match status" value="1"/>
</dbReference>
<dbReference type="CDD" id="cd07377">
    <property type="entry name" value="WHTH_GntR"/>
    <property type="match status" value="1"/>
</dbReference>
<dbReference type="PROSITE" id="PS50949">
    <property type="entry name" value="HTH_GNTR"/>
    <property type="match status" value="1"/>
</dbReference>
<dbReference type="GO" id="GO:0003677">
    <property type="term" value="F:DNA binding"/>
    <property type="evidence" value="ECO:0007669"/>
    <property type="project" value="UniProtKB-KW"/>
</dbReference>
<dbReference type="GO" id="GO:0003700">
    <property type="term" value="F:DNA-binding transcription factor activity"/>
    <property type="evidence" value="ECO:0007669"/>
    <property type="project" value="InterPro"/>
</dbReference>
<evidence type="ECO:0000256" key="3">
    <source>
        <dbReference type="ARBA" id="ARBA00023163"/>
    </source>
</evidence>